<keyword evidence="2" id="KW-1185">Reference proteome</keyword>
<protein>
    <submittedName>
        <fullName evidence="1">Uncharacterized protein</fullName>
    </submittedName>
</protein>
<proteinExistence type="predicted"/>
<dbReference type="OrthoDB" id="432970at2759"/>
<evidence type="ECO:0000313" key="2">
    <source>
        <dbReference type="Proteomes" id="UP000305067"/>
    </source>
</evidence>
<dbReference type="AlphaFoldDB" id="A0A5C3Q6F8"/>
<reference evidence="1 2" key="1">
    <citation type="journal article" date="2019" name="Nat. Ecol. Evol.">
        <title>Megaphylogeny resolves global patterns of mushroom evolution.</title>
        <authorList>
            <person name="Varga T."/>
            <person name="Krizsan K."/>
            <person name="Foldi C."/>
            <person name="Dima B."/>
            <person name="Sanchez-Garcia M."/>
            <person name="Sanchez-Ramirez S."/>
            <person name="Szollosi G.J."/>
            <person name="Szarkandi J.G."/>
            <person name="Papp V."/>
            <person name="Albert L."/>
            <person name="Andreopoulos W."/>
            <person name="Angelini C."/>
            <person name="Antonin V."/>
            <person name="Barry K.W."/>
            <person name="Bougher N.L."/>
            <person name="Buchanan P."/>
            <person name="Buyck B."/>
            <person name="Bense V."/>
            <person name="Catcheside P."/>
            <person name="Chovatia M."/>
            <person name="Cooper J."/>
            <person name="Damon W."/>
            <person name="Desjardin D."/>
            <person name="Finy P."/>
            <person name="Geml J."/>
            <person name="Haridas S."/>
            <person name="Hughes K."/>
            <person name="Justo A."/>
            <person name="Karasinski D."/>
            <person name="Kautmanova I."/>
            <person name="Kiss B."/>
            <person name="Kocsube S."/>
            <person name="Kotiranta H."/>
            <person name="LaButti K.M."/>
            <person name="Lechner B.E."/>
            <person name="Liimatainen K."/>
            <person name="Lipzen A."/>
            <person name="Lukacs Z."/>
            <person name="Mihaltcheva S."/>
            <person name="Morgado L.N."/>
            <person name="Niskanen T."/>
            <person name="Noordeloos M.E."/>
            <person name="Ohm R.A."/>
            <person name="Ortiz-Santana B."/>
            <person name="Ovrebo C."/>
            <person name="Racz N."/>
            <person name="Riley R."/>
            <person name="Savchenko A."/>
            <person name="Shiryaev A."/>
            <person name="Soop K."/>
            <person name="Spirin V."/>
            <person name="Szebenyi C."/>
            <person name="Tomsovsky M."/>
            <person name="Tulloss R.E."/>
            <person name="Uehling J."/>
            <person name="Grigoriev I.V."/>
            <person name="Vagvolgyi C."/>
            <person name="Papp T."/>
            <person name="Martin F.M."/>
            <person name="Miettinen O."/>
            <person name="Hibbett D.S."/>
            <person name="Nagy L.G."/>
        </authorList>
    </citation>
    <scope>NUCLEOTIDE SEQUENCE [LARGE SCALE GENOMIC DNA]</scope>
    <source>
        <strain evidence="1 2">CBS 309.79</strain>
    </source>
</reference>
<organism evidence="1 2">
    <name type="scientific">Pterulicium gracile</name>
    <dbReference type="NCBI Taxonomy" id="1884261"/>
    <lineage>
        <taxon>Eukaryota</taxon>
        <taxon>Fungi</taxon>
        <taxon>Dikarya</taxon>
        <taxon>Basidiomycota</taxon>
        <taxon>Agaricomycotina</taxon>
        <taxon>Agaricomycetes</taxon>
        <taxon>Agaricomycetidae</taxon>
        <taxon>Agaricales</taxon>
        <taxon>Pleurotineae</taxon>
        <taxon>Pterulaceae</taxon>
        <taxon>Pterulicium</taxon>
    </lineage>
</organism>
<sequence>MPVFARTVGKNLRQTANRYDVHGASVSSTAARDAQKKLGGRIAWSLAIRPINSFALISNSPRGPKSKRHMERLPQAEAVLLSFAWRRLEEDGTFNIRISGRNVDPVAVDPLNRHLMNIFHHLDGHDLLHRKGHLTDEKGWKLRPELIPFREISKLTPERMPSLVTEFEGGENSPKESPAELPMHFPRTAYQLLVYTLKLTAPSAGTAGKRVKLNVHMLGAEVELNFLPL</sequence>
<dbReference type="Proteomes" id="UP000305067">
    <property type="component" value="Unassembled WGS sequence"/>
</dbReference>
<accession>A0A5C3Q6F8</accession>
<dbReference type="STRING" id="1884261.A0A5C3Q6F8"/>
<evidence type="ECO:0000313" key="1">
    <source>
        <dbReference type="EMBL" id="TFK97704.1"/>
    </source>
</evidence>
<dbReference type="EMBL" id="ML178845">
    <property type="protein sequence ID" value="TFK97704.1"/>
    <property type="molecule type" value="Genomic_DNA"/>
</dbReference>
<name>A0A5C3Q6F8_9AGAR</name>
<gene>
    <name evidence="1" type="ORF">BDV98DRAFT_658430</name>
</gene>